<comment type="subcellular location">
    <subcellularLocation>
        <location evidence="1">Cell membrane</location>
        <topology evidence="1">Multi-pass membrane protein</topology>
    </subcellularLocation>
</comment>
<evidence type="ECO:0000256" key="7">
    <source>
        <dbReference type="SAM" id="Phobius"/>
    </source>
</evidence>
<keyword evidence="12" id="KW-1185">Reference proteome</keyword>
<organism evidence="10 11">
    <name type="scientific">Saccharopolyspora antimicrobica</name>
    <dbReference type="NCBI Taxonomy" id="455193"/>
    <lineage>
        <taxon>Bacteria</taxon>
        <taxon>Bacillati</taxon>
        <taxon>Actinomycetota</taxon>
        <taxon>Actinomycetes</taxon>
        <taxon>Pseudonocardiales</taxon>
        <taxon>Pseudonocardiaceae</taxon>
        <taxon>Saccharopolyspora</taxon>
    </lineage>
</organism>
<reference evidence="9 12" key="2">
    <citation type="submission" date="2018-10" db="EMBL/GenBank/DDBJ databases">
        <title>Sequencing the genomes of 1000 actinobacteria strains.</title>
        <authorList>
            <person name="Klenk H.-P."/>
        </authorList>
    </citation>
    <scope>NUCLEOTIDE SEQUENCE [LARGE SCALE GENOMIC DNA]</scope>
    <source>
        <strain evidence="9 12">DSM 45119</strain>
    </source>
</reference>
<keyword evidence="3" id="KW-1003">Cell membrane</keyword>
<feature type="transmembrane region" description="Helical" evidence="7">
    <location>
        <begin position="336"/>
        <end position="358"/>
    </location>
</feature>
<accession>A0A1I4SBB6</accession>
<dbReference type="EMBL" id="FOUP01000001">
    <property type="protein sequence ID" value="SFM61788.1"/>
    <property type="molecule type" value="Genomic_DNA"/>
</dbReference>
<proteinExistence type="predicted"/>
<feature type="transmembrane region" description="Helical" evidence="7">
    <location>
        <begin position="70"/>
        <end position="92"/>
    </location>
</feature>
<dbReference type="Proteomes" id="UP000199398">
    <property type="component" value="Unassembled WGS sequence"/>
</dbReference>
<dbReference type="CDD" id="cd06173">
    <property type="entry name" value="MFS_MefA_like"/>
    <property type="match status" value="1"/>
</dbReference>
<feature type="transmembrane region" description="Helical" evidence="7">
    <location>
        <begin position="283"/>
        <end position="303"/>
    </location>
</feature>
<evidence type="ECO:0000313" key="11">
    <source>
        <dbReference type="Proteomes" id="UP000199398"/>
    </source>
</evidence>
<evidence type="ECO:0000256" key="2">
    <source>
        <dbReference type="ARBA" id="ARBA00022448"/>
    </source>
</evidence>
<evidence type="ECO:0000256" key="1">
    <source>
        <dbReference type="ARBA" id="ARBA00004651"/>
    </source>
</evidence>
<name>A0A1I4SBB6_9PSEU</name>
<feature type="transmembrane region" description="Helical" evidence="7">
    <location>
        <begin position="244"/>
        <end position="271"/>
    </location>
</feature>
<evidence type="ECO:0000256" key="4">
    <source>
        <dbReference type="ARBA" id="ARBA00022692"/>
    </source>
</evidence>
<keyword evidence="2" id="KW-0813">Transport</keyword>
<dbReference type="GO" id="GO:0022857">
    <property type="term" value="F:transmembrane transporter activity"/>
    <property type="evidence" value="ECO:0007669"/>
    <property type="project" value="InterPro"/>
</dbReference>
<feature type="transmembrane region" description="Helical" evidence="7">
    <location>
        <begin position="126"/>
        <end position="144"/>
    </location>
</feature>
<dbReference type="RefSeq" id="WP_093146354.1">
    <property type="nucleotide sequence ID" value="NZ_FOUP01000001.1"/>
</dbReference>
<feature type="transmembrane region" description="Helical" evidence="7">
    <location>
        <begin position="402"/>
        <end position="424"/>
    </location>
</feature>
<gene>
    <name evidence="9" type="ORF">ATL45_6094</name>
    <name evidence="10" type="ORF">SAMN05421805_101924</name>
</gene>
<sequence>MSGTDTATATGAPRDEQPVPRRMPRVLLPFRRSSYRRLSAALCFSLFTTGLWTVGQVWEVVRLGGGASQLSFVAAAASLGALLPMLLGGAIADRVAQKTILLVVQSAHTVLLTTAAVLSLTDRMQIWHLVVIAFLGGTAVAFYFPAYSAWLPALLAEEELMAANGFEGMVRPTIQQAAGPALGSLVISAFAPGAAMAVAAGTAFAAWCMFWTVPRTPLRGATRQARSVLADVVEGFRYMLATRWLVASLLFASLMVMVTMGPLQVVLPFLIKDRLGGGAEQHALVLAMWGIGGAAGSLLMGSLRMPRRYLTTMIGLWGVASLPLLVVAVATNIWTVAAAAFAVGAMFSSPMVLWGTLLQRRVPPQLLGRITSLDFFVSLAFLPLSMAVAGPVSEAIGTRATFIVAGLVPLVAAVLAITLGRLPADEKAHPLSR</sequence>
<dbReference type="Pfam" id="PF05977">
    <property type="entry name" value="MFS_3"/>
    <property type="match status" value="1"/>
</dbReference>
<evidence type="ECO:0000313" key="10">
    <source>
        <dbReference type="EMBL" id="SFM61788.1"/>
    </source>
</evidence>
<evidence type="ECO:0000256" key="5">
    <source>
        <dbReference type="ARBA" id="ARBA00022989"/>
    </source>
</evidence>
<dbReference type="InterPro" id="IPR010290">
    <property type="entry name" value="TM_effector"/>
</dbReference>
<dbReference type="Gene3D" id="1.20.1250.20">
    <property type="entry name" value="MFS general substrate transporter like domains"/>
    <property type="match status" value="1"/>
</dbReference>
<keyword evidence="5 7" id="KW-1133">Transmembrane helix</keyword>
<dbReference type="STRING" id="455193.SAMN05421805_101924"/>
<dbReference type="PANTHER" id="PTHR23513">
    <property type="entry name" value="INTEGRAL MEMBRANE EFFLUX PROTEIN-RELATED"/>
    <property type="match status" value="1"/>
</dbReference>
<evidence type="ECO:0000256" key="3">
    <source>
        <dbReference type="ARBA" id="ARBA00022475"/>
    </source>
</evidence>
<evidence type="ECO:0000313" key="12">
    <source>
        <dbReference type="Proteomes" id="UP000270697"/>
    </source>
</evidence>
<dbReference type="InterPro" id="IPR036259">
    <property type="entry name" value="MFS_trans_sf"/>
</dbReference>
<feature type="transmembrane region" description="Helical" evidence="7">
    <location>
        <begin position="310"/>
        <end position="330"/>
    </location>
</feature>
<dbReference type="Proteomes" id="UP000270697">
    <property type="component" value="Unassembled WGS sequence"/>
</dbReference>
<dbReference type="SUPFAM" id="SSF103473">
    <property type="entry name" value="MFS general substrate transporter"/>
    <property type="match status" value="1"/>
</dbReference>
<dbReference type="PANTHER" id="PTHR23513:SF11">
    <property type="entry name" value="STAPHYLOFERRIN A TRANSPORTER"/>
    <property type="match status" value="1"/>
</dbReference>
<feature type="transmembrane region" description="Helical" evidence="7">
    <location>
        <begin position="38"/>
        <end position="58"/>
    </location>
</feature>
<reference evidence="10 11" key="1">
    <citation type="submission" date="2016-10" db="EMBL/GenBank/DDBJ databases">
        <authorList>
            <person name="de Groot N.N."/>
        </authorList>
    </citation>
    <scope>NUCLEOTIDE SEQUENCE [LARGE SCALE GENOMIC DNA]</scope>
    <source>
        <strain evidence="10 11">CPCC 201259</strain>
    </source>
</reference>
<dbReference type="PROSITE" id="PS50850">
    <property type="entry name" value="MFS"/>
    <property type="match status" value="1"/>
</dbReference>
<evidence type="ECO:0000259" key="8">
    <source>
        <dbReference type="PROSITE" id="PS50850"/>
    </source>
</evidence>
<dbReference type="AlphaFoldDB" id="A0A1I4SBB6"/>
<protein>
    <submittedName>
        <fullName evidence="9">MFS family arabinose efflux permease</fullName>
    </submittedName>
    <submittedName>
        <fullName evidence="10">Predicted arabinose efflux permease, MFS family</fullName>
    </submittedName>
</protein>
<keyword evidence="6 7" id="KW-0472">Membrane</keyword>
<evidence type="ECO:0000313" key="9">
    <source>
        <dbReference type="EMBL" id="RKT87674.1"/>
    </source>
</evidence>
<feature type="transmembrane region" description="Helical" evidence="7">
    <location>
        <begin position="370"/>
        <end position="390"/>
    </location>
</feature>
<dbReference type="EMBL" id="RBXX01000002">
    <property type="protein sequence ID" value="RKT87674.1"/>
    <property type="molecule type" value="Genomic_DNA"/>
</dbReference>
<dbReference type="InterPro" id="IPR020846">
    <property type="entry name" value="MFS_dom"/>
</dbReference>
<keyword evidence="4 7" id="KW-0812">Transmembrane</keyword>
<dbReference type="GO" id="GO:0005886">
    <property type="term" value="C:plasma membrane"/>
    <property type="evidence" value="ECO:0007669"/>
    <property type="project" value="UniProtKB-SubCell"/>
</dbReference>
<evidence type="ECO:0000256" key="6">
    <source>
        <dbReference type="ARBA" id="ARBA00023136"/>
    </source>
</evidence>
<feature type="domain" description="Major facilitator superfamily (MFS) profile" evidence="8">
    <location>
        <begin position="245"/>
        <end position="433"/>
    </location>
</feature>
<dbReference type="OrthoDB" id="4528313at2"/>